<evidence type="ECO:0000256" key="4">
    <source>
        <dbReference type="ARBA" id="ARBA00012513"/>
    </source>
</evidence>
<dbReference type="SUPFAM" id="SSF56112">
    <property type="entry name" value="Protein kinase-like (PK-like)"/>
    <property type="match status" value="1"/>
</dbReference>
<feature type="compositionally biased region" description="Basic residues" evidence="25">
    <location>
        <begin position="556"/>
        <end position="579"/>
    </location>
</feature>
<feature type="domain" description="RIO kinase" evidence="26">
    <location>
        <begin position="159"/>
        <end position="395"/>
    </location>
</feature>
<feature type="compositionally biased region" description="Low complexity" evidence="25">
    <location>
        <begin position="500"/>
        <end position="514"/>
    </location>
</feature>
<evidence type="ECO:0000256" key="25">
    <source>
        <dbReference type="SAM" id="MobiDB-lite"/>
    </source>
</evidence>
<keyword evidence="8 21" id="KW-0723">Serine/threonine-protein kinase</keyword>
<feature type="compositionally biased region" description="Acidic residues" evidence="25">
    <location>
        <begin position="58"/>
        <end position="83"/>
    </location>
</feature>
<evidence type="ECO:0000256" key="6">
    <source>
        <dbReference type="ARBA" id="ARBA00022490"/>
    </source>
</evidence>
<keyword evidence="15" id="KW-0460">Magnesium</keyword>
<feature type="compositionally biased region" description="Basic and acidic residues" evidence="25">
    <location>
        <begin position="531"/>
        <end position="555"/>
    </location>
</feature>
<sequence length="579" mass="65751">MERSYSSLAIVPGQFDDAEADDAVNGATDEREKSTNGGMPGTEGLQIGHDVETVAREGEEEAPGEEEEEVDSDEDDDGWDWDDASDNITKRVNIYRSNNQQCNRQTAPNALKMCAPQDKALRKFENKISLEKLNFADSVINKVTERCRQKDAEMYRVKDKADRATVEQVLDPRTRMILFKLLSRGVITAINGCISTGKEANVYHASHGANENRAIKIYKTSILIFKDRDKYVSGEFRFRHGYCKGNPRKMVRTWAEKEMRNLTRLHTAGIPCPEPVMLRSHVLVMGFIGKGDMPAPLLKNVQLSEGKARELYLHLIQHMRAMYQRARLVHADLSEFNLLYHEGEVYIIDVSQSVEHDHPHALEFLRKDCSNVNDFFKKNHVPVMTVRELFDFITDPTINSDNIDQYLDKAMEVASARTGDDRSCQDEVDEEVFKKAYIPRTLTDVVDYERDFDQMMQAKEEDAAFSVQHDNILYQTVTGLRKDLTGAQTVPALLEEDTDSSLSNGSDDGGSSSDDNNECVASNGDGPGFVHPKDRPQESPADKKERKKEVKDAQREKRKQKTPKHVKKRRERLGKIKSK</sequence>
<comment type="cofactor">
    <cofactor evidence="1 24">
        <name>Mg(2+)</name>
        <dbReference type="ChEBI" id="CHEBI:18420"/>
    </cofactor>
</comment>
<comment type="catalytic activity">
    <reaction evidence="18">
        <text>ATP + H2O = ADP + phosphate + H(+)</text>
        <dbReference type="Rhea" id="RHEA:13065"/>
        <dbReference type="ChEBI" id="CHEBI:15377"/>
        <dbReference type="ChEBI" id="CHEBI:15378"/>
        <dbReference type="ChEBI" id="CHEBI:30616"/>
        <dbReference type="ChEBI" id="CHEBI:43474"/>
        <dbReference type="ChEBI" id="CHEBI:456216"/>
    </reaction>
</comment>
<dbReference type="InterPro" id="IPR051272">
    <property type="entry name" value="RIO-type_Ser/Thr_kinase"/>
</dbReference>
<dbReference type="CTD" id="83732"/>
<comment type="catalytic activity">
    <reaction evidence="16 21">
        <text>L-threonyl-[protein] + ATP = O-phospho-L-threonyl-[protein] + ADP + H(+)</text>
        <dbReference type="Rhea" id="RHEA:46608"/>
        <dbReference type="Rhea" id="RHEA-COMP:11060"/>
        <dbReference type="Rhea" id="RHEA-COMP:11605"/>
        <dbReference type="ChEBI" id="CHEBI:15378"/>
        <dbReference type="ChEBI" id="CHEBI:30013"/>
        <dbReference type="ChEBI" id="CHEBI:30616"/>
        <dbReference type="ChEBI" id="CHEBI:61977"/>
        <dbReference type="ChEBI" id="CHEBI:456216"/>
        <dbReference type="EC" id="2.7.11.1"/>
    </reaction>
</comment>
<dbReference type="PIRSF" id="PIRSF038147">
    <property type="entry name" value="Ser/Thr_PK_RIO1"/>
    <property type="match status" value="1"/>
</dbReference>
<evidence type="ECO:0000256" key="20">
    <source>
        <dbReference type="ARBA" id="ARBA00063876"/>
    </source>
</evidence>
<keyword evidence="6" id="KW-0963">Cytoplasm</keyword>
<evidence type="ECO:0000256" key="11">
    <source>
        <dbReference type="ARBA" id="ARBA00022741"/>
    </source>
</evidence>
<evidence type="ECO:0000256" key="10">
    <source>
        <dbReference type="ARBA" id="ARBA00022723"/>
    </source>
</evidence>
<feature type="binding site" evidence="24">
    <location>
        <position position="349"/>
    </location>
    <ligand>
        <name>Mg(2+)</name>
        <dbReference type="ChEBI" id="CHEBI:18420"/>
    </ligand>
</feature>
<comment type="subunit">
    <text evidence="20">Associates with the precursor of the 40S ribosome subunit. Interacts (via its N-terminus) with PRMT5 (via its N-terminus). Interacts with WDR77. Found in a PRMT5 complex composed of PRMT5, WDR77 and RIOK1. Interacts (via its C-terminus) with NCL; this interaction targets NCL for PRTM5 methylation.</text>
</comment>
<evidence type="ECO:0000256" key="21">
    <source>
        <dbReference type="PIRNR" id="PIRNR038147"/>
    </source>
</evidence>
<keyword evidence="14 21" id="KW-0067">ATP-binding</keyword>
<keyword evidence="9 21" id="KW-0808">Transferase</keyword>
<organism evidence="27 28">
    <name type="scientific">Petromyzon marinus</name>
    <name type="common">Sea lamprey</name>
    <dbReference type="NCBI Taxonomy" id="7757"/>
    <lineage>
        <taxon>Eukaryota</taxon>
        <taxon>Metazoa</taxon>
        <taxon>Chordata</taxon>
        <taxon>Craniata</taxon>
        <taxon>Vertebrata</taxon>
        <taxon>Cyclostomata</taxon>
        <taxon>Hyperoartia</taxon>
        <taxon>Petromyzontiformes</taxon>
        <taxon>Petromyzontidae</taxon>
        <taxon>Petromyzon</taxon>
    </lineage>
</organism>
<comment type="function">
    <text evidence="19">Involved in the final steps of cytoplasmic maturation of the 40S ribosomal subunit. Involved in processing of 18S-E pre-rRNA to the mature 18S rRNA. Required for the recycling of NOB1 and PNO1 from the late 40S precursor. The association with the very late 40S subunit intermediate may involve a translation-like checkpoint point cycle preceeding the binding to the 60S ribosomal subunit. Despite the protein kinase domain is proposed to act predominantly as an ATPase. The catalytic activity regulates its dynamic association with the 40S subunit. In addition to its role in ribosomal biogenesis acts as an adapter protein by recruiting NCL/nucleolin the to PRMT5 complex for its symmetrical methylation.</text>
</comment>
<keyword evidence="13" id="KW-0378">Hydrolase</keyword>
<evidence type="ECO:0000256" key="22">
    <source>
        <dbReference type="PIRSR" id="PIRSR038147-1"/>
    </source>
</evidence>
<dbReference type="GO" id="GO:0004674">
    <property type="term" value="F:protein serine/threonine kinase activity"/>
    <property type="evidence" value="ECO:0007669"/>
    <property type="project" value="UniProtKB-KW"/>
</dbReference>
<name>A0AAJ7WT12_PETMA</name>
<dbReference type="KEGG" id="pmrn:116941684"/>
<evidence type="ECO:0000259" key="26">
    <source>
        <dbReference type="SMART" id="SM00090"/>
    </source>
</evidence>
<dbReference type="InterPro" id="IPR018935">
    <property type="entry name" value="RIO_kinase_CS"/>
</dbReference>
<keyword evidence="11 21" id="KW-0547">Nucleotide-binding</keyword>
<feature type="region of interest" description="Disordered" evidence="25">
    <location>
        <begin position="1"/>
        <end position="83"/>
    </location>
</feature>
<comment type="subcellular location">
    <subcellularLocation>
        <location evidence="2">Cytoplasm</location>
    </subcellularLocation>
</comment>
<protein>
    <recommendedName>
        <fullName evidence="5 21">Serine/threonine-protein kinase RIO1</fullName>
        <ecNumber evidence="4 21">2.7.11.1</ecNumber>
    </recommendedName>
</protein>
<dbReference type="GO" id="GO:0046872">
    <property type="term" value="F:metal ion binding"/>
    <property type="evidence" value="ECO:0007669"/>
    <property type="project" value="UniProtKB-KW"/>
</dbReference>
<feature type="binding site" evidence="23">
    <location>
        <position position="216"/>
    </location>
    <ligand>
        <name>ATP</name>
        <dbReference type="ChEBI" id="CHEBI:30616"/>
    </ligand>
</feature>
<dbReference type="FunFam" id="3.30.200.20:FF:000148">
    <property type="entry name" value="Serine/threonine-protein kinase RIO1"/>
    <property type="match status" value="1"/>
</dbReference>
<dbReference type="InterPro" id="IPR011009">
    <property type="entry name" value="Kinase-like_dom_sf"/>
</dbReference>
<evidence type="ECO:0000256" key="13">
    <source>
        <dbReference type="ARBA" id="ARBA00022801"/>
    </source>
</evidence>
<dbReference type="Proteomes" id="UP001318040">
    <property type="component" value="Chromosome 12"/>
</dbReference>
<evidence type="ECO:0000256" key="5">
    <source>
        <dbReference type="ARBA" id="ARBA00016038"/>
    </source>
</evidence>
<reference evidence="28" key="1">
    <citation type="submission" date="2025-08" db="UniProtKB">
        <authorList>
            <consortium name="RefSeq"/>
        </authorList>
    </citation>
    <scope>IDENTIFICATION</scope>
    <source>
        <tissue evidence="28">Sperm</tissue>
    </source>
</reference>
<keyword evidence="27" id="KW-1185">Reference proteome</keyword>
<evidence type="ECO:0000256" key="15">
    <source>
        <dbReference type="ARBA" id="ARBA00022842"/>
    </source>
</evidence>
<evidence type="ECO:0000256" key="1">
    <source>
        <dbReference type="ARBA" id="ARBA00001946"/>
    </source>
</evidence>
<proteinExistence type="inferred from homology"/>
<dbReference type="SMART" id="SM00090">
    <property type="entry name" value="RIO"/>
    <property type="match status" value="1"/>
</dbReference>
<evidence type="ECO:0000313" key="28">
    <source>
        <dbReference type="RefSeq" id="XP_032808895.1"/>
    </source>
</evidence>
<dbReference type="Pfam" id="PF01163">
    <property type="entry name" value="RIO1"/>
    <property type="match status" value="1"/>
</dbReference>
<evidence type="ECO:0000256" key="2">
    <source>
        <dbReference type="ARBA" id="ARBA00004496"/>
    </source>
</evidence>
<comment type="catalytic activity">
    <reaction evidence="17 21">
        <text>L-seryl-[protein] + ATP = O-phospho-L-seryl-[protein] + ADP + H(+)</text>
        <dbReference type="Rhea" id="RHEA:17989"/>
        <dbReference type="Rhea" id="RHEA-COMP:9863"/>
        <dbReference type="Rhea" id="RHEA-COMP:11604"/>
        <dbReference type="ChEBI" id="CHEBI:15378"/>
        <dbReference type="ChEBI" id="CHEBI:29999"/>
        <dbReference type="ChEBI" id="CHEBI:30616"/>
        <dbReference type="ChEBI" id="CHEBI:83421"/>
        <dbReference type="ChEBI" id="CHEBI:456216"/>
        <dbReference type="EC" id="2.7.11.1"/>
    </reaction>
</comment>
<dbReference type="GO" id="GO:0005737">
    <property type="term" value="C:cytoplasm"/>
    <property type="evidence" value="ECO:0007669"/>
    <property type="project" value="UniProtKB-SubCell"/>
</dbReference>
<evidence type="ECO:0000256" key="16">
    <source>
        <dbReference type="ARBA" id="ARBA00047899"/>
    </source>
</evidence>
<evidence type="ECO:0000256" key="23">
    <source>
        <dbReference type="PIRSR" id="PIRSR038147-2"/>
    </source>
</evidence>
<evidence type="ECO:0000256" key="17">
    <source>
        <dbReference type="ARBA" id="ARBA00048679"/>
    </source>
</evidence>
<dbReference type="InterPro" id="IPR000687">
    <property type="entry name" value="RIO_kinase"/>
</dbReference>
<dbReference type="GO" id="GO:0042254">
    <property type="term" value="P:ribosome biogenesis"/>
    <property type="evidence" value="ECO:0007669"/>
    <property type="project" value="UniProtKB-KW"/>
</dbReference>
<keyword evidence="10" id="KW-0479">Metal-binding</keyword>
<dbReference type="AlphaFoldDB" id="A0AAJ7WT12"/>
<keyword evidence="7" id="KW-0690">Ribosome biogenesis</keyword>
<dbReference type="RefSeq" id="XP_032808895.1">
    <property type="nucleotide sequence ID" value="XM_032953004.1"/>
</dbReference>
<evidence type="ECO:0000256" key="3">
    <source>
        <dbReference type="ARBA" id="ARBA00009196"/>
    </source>
</evidence>
<evidence type="ECO:0000256" key="9">
    <source>
        <dbReference type="ARBA" id="ARBA00022679"/>
    </source>
</evidence>
<gene>
    <name evidence="28" type="primary">RIOK1</name>
</gene>
<dbReference type="FunFam" id="1.10.510.10:FF:000232">
    <property type="entry name" value="Serine/threonine-protein kinase RIO1"/>
    <property type="match status" value="1"/>
</dbReference>
<feature type="binding site" evidence="23">
    <location>
        <position position="288"/>
    </location>
    <ligand>
        <name>ATP</name>
        <dbReference type="ChEBI" id="CHEBI:30616"/>
    </ligand>
</feature>
<feature type="active site" description="Proton acceptor" evidence="22">
    <location>
        <position position="332"/>
    </location>
</feature>
<dbReference type="Gene3D" id="1.10.510.10">
    <property type="entry name" value="Transferase(Phosphotransferase) domain 1"/>
    <property type="match status" value="1"/>
</dbReference>
<evidence type="ECO:0000256" key="18">
    <source>
        <dbReference type="ARBA" id="ARBA00049360"/>
    </source>
</evidence>
<dbReference type="PROSITE" id="PS01245">
    <property type="entry name" value="RIO1"/>
    <property type="match status" value="1"/>
</dbReference>
<evidence type="ECO:0000256" key="24">
    <source>
        <dbReference type="PIRSR" id="PIRSR038147-3"/>
    </source>
</evidence>
<evidence type="ECO:0000256" key="12">
    <source>
        <dbReference type="ARBA" id="ARBA00022777"/>
    </source>
</evidence>
<accession>A0AAJ7WT12</accession>
<dbReference type="Gene3D" id="3.30.200.20">
    <property type="entry name" value="Phosphorylase Kinase, domain 1"/>
    <property type="match status" value="1"/>
</dbReference>
<evidence type="ECO:0000256" key="19">
    <source>
        <dbReference type="ARBA" id="ARBA00057025"/>
    </source>
</evidence>
<dbReference type="CDD" id="cd05147">
    <property type="entry name" value="RIO1_euk"/>
    <property type="match status" value="1"/>
</dbReference>
<dbReference type="InterPro" id="IPR018934">
    <property type="entry name" value="RIO_dom"/>
</dbReference>
<comment type="similarity">
    <text evidence="3 21">Belongs to the protein kinase superfamily. RIO-type Ser/Thr kinase family.</text>
</comment>
<dbReference type="InterPro" id="IPR017407">
    <property type="entry name" value="Ser/Thr_kinase_Rio1"/>
</dbReference>
<evidence type="ECO:0000256" key="7">
    <source>
        <dbReference type="ARBA" id="ARBA00022517"/>
    </source>
</evidence>
<feature type="binding site" evidence="23">
    <location>
        <position position="286"/>
    </location>
    <ligand>
        <name>ATP</name>
        <dbReference type="ChEBI" id="CHEBI:30616"/>
    </ligand>
</feature>
<dbReference type="PANTHER" id="PTHR45723">
    <property type="entry name" value="SERINE/THREONINE-PROTEIN KINASE RIO1"/>
    <property type="match status" value="1"/>
</dbReference>
<evidence type="ECO:0000256" key="8">
    <source>
        <dbReference type="ARBA" id="ARBA00022527"/>
    </source>
</evidence>
<feature type="region of interest" description="Disordered" evidence="25">
    <location>
        <begin position="494"/>
        <end position="579"/>
    </location>
</feature>
<dbReference type="GO" id="GO:0005524">
    <property type="term" value="F:ATP binding"/>
    <property type="evidence" value="ECO:0007669"/>
    <property type="project" value="UniProtKB-KW"/>
</dbReference>
<keyword evidence="12 21" id="KW-0418">Kinase</keyword>
<evidence type="ECO:0000256" key="14">
    <source>
        <dbReference type="ARBA" id="ARBA00022840"/>
    </source>
</evidence>
<dbReference type="EC" id="2.7.11.1" evidence="4 21"/>
<feature type="active site" description="4-aspartylphosphate intermediate" evidence="22">
    <location>
        <position position="349"/>
    </location>
</feature>
<evidence type="ECO:0000313" key="27">
    <source>
        <dbReference type="Proteomes" id="UP001318040"/>
    </source>
</evidence>
<dbReference type="GO" id="GO:0016787">
    <property type="term" value="F:hydrolase activity"/>
    <property type="evidence" value="ECO:0007669"/>
    <property type="project" value="UniProtKB-KW"/>
</dbReference>
<feature type="binding site" evidence="24">
    <location>
        <position position="337"/>
    </location>
    <ligand>
        <name>Mg(2+)</name>
        <dbReference type="ChEBI" id="CHEBI:18420"/>
    </ligand>
</feature>